<evidence type="ECO:0000313" key="2">
    <source>
        <dbReference type="Proteomes" id="UP001557470"/>
    </source>
</evidence>
<accession>A0ABD0Y5M2</accession>
<feature type="non-terminal residue" evidence="1">
    <location>
        <position position="96"/>
    </location>
</feature>
<comment type="caution">
    <text evidence="1">The sequence shown here is derived from an EMBL/GenBank/DDBJ whole genome shotgun (WGS) entry which is preliminary data.</text>
</comment>
<reference evidence="1 2" key="1">
    <citation type="submission" date="2024-06" db="EMBL/GenBank/DDBJ databases">
        <authorList>
            <person name="Pan Q."/>
            <person name="Wen M."/>
            <person name="Jouanno E."/>
            <person name="Zahm M."/>
            <person name="Klopp C."/>
            <person name="Cabau C."/>
            <person name="Louis A."/>
            <person name="Berthelot C."/>
            <person name="Parey E."/>
            <person name="Roest Crollius H."/>
            <person name="Montfort J."/>
            <person name="Robinson-Rechavi M."/>
            <person name="Bouchez O."/>
            <person name="Lampietro C."/>
            <person name="Lopez Roques C."/>
            <person name="Donnadieu C."/>
            <person name="Postlethwait J."/>
            <person name="Bobe J."/>
            <person name="Verreycken H."/>
            <person name="Guiguen Y."/>
        </authorList>
    </citation>
    <scope>NUCLEOTIDE SEQUENCE [LARGE SCALE GENOMIC DNA]</scope>
    <source>
        <strain evidence="1">Up_M1</strain>
        <tissue evidence="1">Testis</tissue>
    </source>
</reference>
<dbReference type="EMBL" id="JAGEUA010000001">
    <property type="protein sequence ID" value="KAL1022311.1"/>
    <property type="molecule type" value="Genomic_DNA"/>
</dbReference>
<protein>
    <submittedName>
        <fullName evidence="1">Uncharacterized protein</fullName>
    </submittedName>
</protein>
<proteinExistence type="predicted"/>
<evidence type="ECO:0000313" key="1">
    <source>
        <dbReference type="EMBL" id="KAL1022311.1"/>
    </source>
</evidence>
<organism evidence="1 2">
    <name type="scientific">Umbra pygmaea</name>
    <name type="common">Eastern mudminnow</name>
    <dbReference type="NCBI Taxonomy" id="75934"/>
    <lineage>
        <taxon>Eukaryota</taxon>
        <taxon>Metazoa</taxon>
        <taxon>Chordata</taxon>
        <taxon>Craniata</taxon>
        <taxon>Vertebrata</taxon>
        <taxon>Euteleostomi</taxon>
        <taxon>Actinopterygii</taxon>
        <taxon>Neopterygii</taxon>
        <taxon>Teleostei</taxon>
        <taxon>Protacanthopterygii</taxon>
        <taxon>Esociformes</taxon>
        <taxon>Umbridae</taxon>
        <taxon>Umbra</taxon>
    </lineage>
</organism>
<dbReference type="AlphaFoldDB" id="A0ABD0Y5M2"/>
<dbReference type="Proteomes" id="UP001557470">
    <property type="component" value="Unassembled WGS sequence"/>
</dbReference>
<name>A0ABD0Y5M2_UMBPY</name>
<sequence>MSSFDPVFQDPPTTSTPFLQDTICSVYRTLPGLTTHFCVPNLARITTRLCVPKPACPLTILRLPDLVLLPCTSPLPTFSIPSVLHTYMLRNPIYYT</sequence>
<keyword evidence="2" id="KW-1185">Reference proteome</keyword>
<gene>
    <name evidence="1" type="ORF">UPYG_G00025010</name>
</gene>